<keyword evidence="1" id="KW-0732">Signal</keyword>
<dbReference type="Proteomes" id="UP000186819">
    <property type="component" value="Unassembled WGS sequence"/>
</dbReference>
<feature type="chain" id="PRO_5012455903" evidence="1">
    <location>
        <begin position="37"/>
        <end position="168"/>
    </location>
</feature>
<protein>
    <submittedName>
        <fullName evidence="2">Uncharacterized protein</fullName>
    </submittedName>
</protein>
<sequence length="168" mass="18013">MRMAPSRFATRPWRLAAIRSKLALLAALVLRASAPAAGWEPAAGEPAPGSTELAASGTGPQRAVRVFRVYGWHTLEPHAGVIWLGVDEPYVIRLAGKCSVASDEVPSVLVLRDKHLVPGRDRMVFPAGECAIDSLLRADRNKLRASAITPDGGVVVRLIHDAGPRRSK</sequence>
<evidence type="ECO:0000256" key="1">
    <source>
        <dbReference type="SAM" id="SignalP"/>
    </source>
</evidence>
<evidence type="ECO:0000313" key="2">
    <source>
        <dbReference type="EMBL" id="SIR39652.1"/>
    </source>
</evidence>
<accession>A0A1N7AKL5</accession>
<dbReference type="Pfam" id="PF20101">
    <property type="entry name" value="DUF6491"/>
    <property type="match status" value="1"/>
</dbReference>
<name>A0A1N7AKL5_9RHOO</name>
<keyword evidence="3" id="KW-1185">Reference proteome</keyword>
<feature type="signal peptide" evidence="1">
    <location>
        <begin position="1"/>
        <end position="36"/>
    </location>
</feature>
<organism evidence="2 3">
    <name type="scientific">Aromatoleum tolulyticum</name>
    <dbReference type="NCBI Taxonomy" id="34027"/>
    <lineage>
        <taxon>Bacteria</taxon>
        <taxon>Pseudomonadati</taxon>
        <taxon>Pseudomonadota</taxon>
        <taxon>Betaproteobacteria</taxon>
        <taxon>Rhodocyclales</taxon>
        <taxon>Rhodocyclaceae</taxon>
        <taxon>Aromatoleum</taxon>
    </lineage>
</organism>
<dbReference type="InterPro" id="IPR045500">
    <property type="entry name" value="DUF6491"/>
</dbReference>
<evidence type="ECO:0000313" key="3">
    <source>
        <dbReference type="Proteomes" id="UP000186819"/>
    </source>
</evidence>
<reference evidence="3" key="1">
    <citation type="submission" date="2017-01" db="EMBL/GenBank/DDBJ databases">
        <authorList>
            <person name="Varghese N."/>
            <person name="Submissions S."/>
        </authorList>
    </citation>
    <scope>NUCLEOTIDE SEQUENCE [LARGE SCALE GENOMIC DNA]</scope>
    <source>
        <strain evidence="3">ATCC 51758</strain>
    </source>
</reference>
<proteinExistence type="predicted"/>
<dbReference type="STRING" id="34027.SAMN05421829_114103"/>
<dbReference type="AlphaFoldDB" id="A0A1N7AKL5"/>
<gene>
    <name evidence="2" type="ORF">SAMN05421829_114103</name>
</gene>
<dbReference type="EMBL" id="FTMD01000014">
    <property type="protein sequence ID" value="SIR39652.1"/>
    <property type="molecule type" value="Genomic_DNA"/>
</dbReference>